<name>A0A7J8TJL7_GOSDV</name>
<evidence type="ECO:0000313" key="2">
    <source>
        <dbReference type="Proteomes" id="UP000593561"/>
    </source>
</evidence>
<evidence type="ECO:0000313" key="1">
    <source>
        <dbReference type="EMBL" id="MBA0638397.1"/>
    </source>
</evidence>
<dbReference type="Proteomes" id="UP000593561">
    <property type="component" value="Unassembled WGS sequence"/>
</dbReference>
<protein>
    <submittedName>
        <fullName evidence="1">Uncharacterized protein</fullName>
    </submittedName>
</protein>
<keyword evidence="2" id="KW-1185">Reference proteome</keyword>
<dbReference type="EMBL" id="JABFAC010250487">
    <property type="protein sequence ID" value="MBA0638397.1"/>
    <property type="molecule type" value="Genomic_DNA"/>
</dbReference>
<feature type="non-terminal residue" evidence="1">
    <location>
        <position position="1"/>
    </location>
</feature>
<proteinExistence type="predicted"/>
<comment type="caution">
    <text evidence="1">The sequence shown here is derived from an EMBL/GenBank/DDBJ whole genome shotgun (WGS) entry which is preliminary data.</text>
</comment>
<organism evidence="1 2">
    <name type="scientific">Gossypium davidsonii</name>
    <name type="common">Davidson's cotton</name>
    <name type="synonym">Gossypium klotzschianum subsp. davidsonii</name>
    <dbReference type="NCBI Taxonomy" id="34287"/>
    <lineage>
        <taxon>Eukaryota</taxon>
        <taxon>Viridiplantae</taxon>
        <taxon>Streptophyta</taxon>
        <taxon>Embryophyta</taxon>
        <taxon>Tracheophyta</taxon>
        <taxon>Spermatophyta</taxon>
        <taxon>Magnoliopsida</taxon>
        <taxon>eudicotyledons</taxon>
        <taxon>Gunneridae</taxon>
        <taxon>Pentapetalae</taxon>
        <taxon>rosids</taxon>
        <taxon>malvids</taxon>
        <taxon>Malvales</taxon>
        <taxon>Malvaceae</taxon>
        <taxon>Malvoideae</taxon>
        <taxon>Gossypium</taxon>
    </lineage>
</organism>
<accession>A0A7J8TJL7</accession>
<reference evidence="1 2" key="1">
    <citation type="journal article" date="2019" name="Genome Biol. Evol.">
        <title>Insights into the evolution of the New World diploid cottons (Gossypium, subgenus Houzingenia) based on genome sequencing.</title>
        <authorList>
            <person name="Grover C.E."/>
            <person name="Arick M.A. 2nd"/>
            <person name="Thrash A."/>
            <person name="Conover J.L."/>
            <person name="Sanders W.S."/>
            <person name="Peterson D.G."/>
            <person name="Frelichowski J.E."/>
            <person name="Scheffler J.A."/>
            <person name="Scheffler B.E."/>
            <person name="Wendel J.F."/>
        </authorList>
    </citation>
    <scope>NUCLEOTIDE SEQUENCE [LARGE SCALE GENOMIC DNA]</scope>
    <source>
        <strain evidence="1">27</strain>
        <tissue evidence="1">Leaf</tissue>
    </source>
</reference>
<gene>
    <name evidence="1" type="ORF">Godav_024746</name>
</gene>
<dbReference type="AlphaFoldDB" id="A0A7J8TJL7"/>
<sequence>VGTQPSNFETNEAVQRFGAAADIKLLTWVSPYTLFFKRHSLLRLLTRHLLK</sequence>